<sequence length="64" mass="7352">MSEDFIKISLLKAEKLFQSLGSFSSFLLNKIFDDLKSSFPIEQLDYKRQFQCCALVHKSTESLG</sequence>
<name>A0A1J1I657_9DIPT</name>
<organism evidence="1 2">
    <name type="scientific">Clunio marinus</name>
    <dbReference type="NCBI Taxonomy" id="568069"/>
    <lineage>
        <taxon>Eukaryota</taxon>
        <taxon>Metazoa</taxon>
        <taxon>Ecdysozoa</taxon>
        <taxon>Arthropoda</taxon>
        <taxon>Hexapoda</taxon>
        <taxon>Insecta</taxon>
        <taxon>Pterygota</taxon>
        <taxon>Neoptera</taxon>
        <taxon>Endopterygota</taxon>
        <taxon>Diptera</taxon>
        <taxon>Nematocera</taxon>
        <taxon>Chironomoidea</taxon>
        <taxon>Chironomidae</taxon>
        <taxon>Clunio</taxon>
    </lineage>
</organism>
<reference evidence="1 2" key="1">
    <citation type="submission" date="2015-04" db="EMBL/GenBank/DDBJ databases">
        <authorList>
            <person name="Syromyatnikov M.Y."/>
            <person name="Popov V.N."/>
        </authorList>
    </citation>
    <scope>NUCLEOTIDE SEQUENCE [LARGE SCALE GENOMIC DNA]</scope>
</reference>
<gene>
    <name evidence="1" type="ORF">CLUMA_CG009209</name>
</gene>
<protein>
    <submittedName>
        <fullName evidence="1">CLUMA_CG009209, isoform A</fullName>
    </submittedName>
</protein>
<dbReference type="AlphaFoldDB" id="A0A1J1I657"/>
<accession>A0A1J1I657</accession>
<proteinExistence type="predicted"/>
<dbReference type="Proteomes" id="UP000183832">
    <property type="component" value="Unassembled WGS sequence"/>
</dbReference>
<keyword evidence="2" id="KW-1185">Reference proteome</keyword>
<dbReference type="EMBL" id="CVRI01000042">
    <property type="protein sequence ID" value="CRK95752.1"/>
    <property type="molecule type" value="Genomic_DNA"/>
</dbReference>
<evidence type="ECO:0000313" key="2">
    <source>
        <dbReference type="Proteomes" id="UP000183832"/>
    </source>
</evidence>
<evidence type="ECO:0000313" key="1">
    <source>
        <dbReference type="EMBL" id="CRK95752.1"/>
    </source>
</evidence>